<protein>
    <submittedName>
        <fullName evidence="1">Lanthionine</fullName>
    </submittedName>
</protein>
<reference evidence="1" key="1">
    <citation type="journal article" date="2021" name="Proc. Natl. Acad. Sci. U.S.A.">
        <title>A Catalog of Tens of Thousands of Viruses from Human Metagenomes Reveals Hidden Associations with Chronic Diseases.</title>
        <authorList>
            <person name="Tisza M.J."/>
            <person name="Buck C.B."/>
        </authorList>
    </citation>
    <scope>NUCLEOTIDE SEQUENCE</scope>
    <source>
        <strain evidence="1">CtEIp38</strain>
    </source>
</reference>
<organism evidence="1">
    <name type="scientific">Siphoviridae sp. ctEIp38</name>
    <dbReference type="NCBI Taxonomy" id="2825394"/>
    <lineage>
        <taxon>Viruses</taxon>
        <taxon>Duplodnaviria</taxon>
        <taxon>Heunggongvirae</taxon>
        <taxon>Uroviricota</taxon>
        <taxon>Caudoviricetes</taxon>
    </lineage>
</organism>
<dbReference type="EMBL" id="BK015638">
    <property type="protein sequence ID" value="DAE17311.1"/>
    <property type="molecule type" value="Genomic_DNA"/>
</dbReference>
<evidence type="ECO:0000313" key="1">
    <source>
        <dbReference type="EMBL" id="DAE17311.1"/>
    </source>
</evidence>
<sequence>MSGTCGCTHSRRFGLESVPECHSGTPTTGRLKA</sequence>
<accession>A0A8S5QDI0</accession>
<proteinExistence type="predicted"/>
<name>A0A8S5QDI0_9CAUD</name>